<feature type="non-terminal residue" evidence="2">
    <location>
        <position position="1"/>
    </location>
</feature>
<evidence type="ECO:0000313" key="2">
    <source>
        <dbReference type="EMBL" id="EKM81302.1"/>
    </source>
</evidence>
<feature type="region of interest" description="Disordered" evidence="1">
    <location>
        <begin position="213"/>
        <end position="233"/>
    </location>
</feature>
<dbReference type="STRING" id="597362.K5XDQ8"/>
<gene>
    <name evidence="2" type="ORF">AGABI1DRAFT_84212</name>
</gene>
<evidence type="ECO:0008006" key="4">
    <source>
        <dbReference type="Google" id="ProtNLM"/>
    </source>
</evidence>
<organism evidence="2 3">
    <name type="scientific">Agaricus bisporus var. burnettii (strain JB137-S8 / ATCC MYA-4627 / FGSC 10392)</name>
    <name type="common">White button mushroom</name>
    <dbReference type="NCBI Taxonomy" id="597362"/>
    <lineage>
        <taxon>Eukaryota</taxon>
        <taxon>Fungi</taxon>
        <taxon>Dikarya</taxon>
        <taxon>Basidiomycota</taxon>
        <taxon>Agaricomycotina</taxon>
        <taxon>Agaricomycetes</taxon>
        <taxon>Agaricomycetidae</taxon>
        <taxon>Agaricales</taxon>
        <taxon>Agaricineae</taxon>
        <taxon>Agaricaceae</taxon>
        <taxon>Agaricus</taxon>
    </lineage>
</organism>
<evidence type="ECO:0000256" key="1">
    <source>
        <dbReference type="SAM" id="MobiDB-lite"/>
    </source>
</evidence>
<name>K5XDQ8_AGABU</name>
<dbReference type="GeneID" id="18831969"/>
<dbReference type="OrthoDB" id="9997739at2759"/>
<evidence type="ECO:0000313" key="3">
    <source>
        <dbReference type="Proteomes" id="UP000008493"/>
    </source>
</evidence>
<dbReference type="EMBL" id="JH971388">
    <property type="protein sequence ID" value="EKM81302.1"/>
    <property type="molecule type" value="Genomic_DNA"/>
</dbReference>
<dbReference type="RefSeq" id="XP_007328747.1">
    <property type="nucleotide sequence ID" value="XM_007328685.1"/>
</dbReference>
<dbReference type="InParanoid" id="K5XDQ8"/>
<accession>K5XDQ8</accession>
<feature type="non-terminal residue" evidence="2">
    <location>
        <position position="233"/>
    </location>
</feature>
<dbReference type="AlphaFoldDB" id="K5XDQ8"/>
<dbReference type="KEGG" id="abp:AGABI1DRAFT84212"/>
<proteinExistence type="predicted"/>
<reference evidence="3" key="1">
    <citation type="journal article" date="2012" name="Proc. Natl. Acad. Sci. U.S.A.">
        <title>Genome sequence of the button mushroom Agaricus bisporus reveals mechanisms governing adaptation to a humic-rich ecological niche.</title>
        <authorList>
            <person name="Morin E."/>
            <person name="Kohler A."/>
            <person name="Baker A.R."/>
            <person name="Foulongne-Oriol M."/>
            <person name="Lombard V."/>
            <person name="Nagy L.G."/>
            <person name="Ohm R.A."/>
            <person name="Patyshakuliyeva A."/>
            <person name="Brun A."/>
            <person name="Aerts A.L."/>
            <person name="Bailey A.M."/>
            <person name="Billette C."/>
            <person name="Coutinho P.M."/>
            <person name="Deakin G."/>
            <person name="Doddapaneni H."/>
            <person name="Floudas D."/>
            <person name="Grimwood J."/>
            <person name="Hilden K."/>
            <person name="Kuees U."/>
            <person name="LaButti K.M."/>
            <person name="Lapidus A."/>
            <person name="Lindquist E.A."/>
            <person name="Lucas S.M."/>
            <person name="Murat C."/>
            <person name="Riley R.W."/>
            <person name="Salamov A.A."/>
            <person name="Schmutz J."/>
            <person name="Subramanian V."/>
            <person name="Woesten H.A.B."/>
            <person name="Xu J."/>
            <person name="Eastwood D.C."/>
            <person name="Foster G.D."/>
            <person name="Sonnenberg A.S."/>
            <person name="Cullen D."/>
            <person name="de Vries R.P."/>
            <person name="Lundell T."/>
            <person name="Hibbett D.S."/>
            <person name="Henrissat B."/>
            <person name="Burton K.S."/>
            <person name="Kerrigan R.W."/>
            <person name="Challen M.P."/>
            <person name="Grigoriev I.V."/>
            <person name="Martin F."/>
        </authorList>
    </citation>
    <scope>NUCLEOTIDE SEQUENCE [LARGE SCALE GENOMIC DNA]</scope>
    <source>
        <strain evidence="3">JB137-S8 / ATCC MYA-4627 / FGSC 10392</strain>
    </source>
</reference>
<keyword evidence="3" id="KW-1185">Reference proteome</keyword>
<sequence>IGDEAFRVPSDFFTRESKAFRDRLAEGSIVTNNGHDSTAKKPASMDNSPHTIVIQPEENVSSDDFAQLCSIFFNRRFSIYDNTLESWKTILRLANQWDFPEVKDLAFRELENATKFPIPLVERIVLYRKQKAEPKYLESLYHSLLSRYEPLTEKEGEALELKLALQVNALREGILRVCNTIGEGGETSDKVKEAIRKGANLLLGTALDAVASKESSGKAQSPASTLPSSGKKG</sequence>
<dbReference type="HOGENOM" id="CLU_047592_0_3_1"/>
<dbReference type="Proteomes" id="UP000008493">
    <property type="component" value="Unassembled WGS sequence"/>
</dbReference>
<protein>
    <recommendedName>
        <fullName evidence="4">BTB domain-containing protein</fullName>
    </recommendedName>
</protein>